<sequence length="150" mass="15467">MSPPHPFLLHGTCVALGPHGVLLRGPSGAGKSDLALRLIDRGARLVADDQVRLRAEAGTLIATAPDNLRGLIEVRGLGIVALGQGCPSVPLRLVVDLAPPAAIARLPEAATATIADMILSRIALTPFEASAPLKVELALRAATGDLKVTR</sequence>
<reference evidence="3" key="1">
    <citation type="submission" date="2018-05" db="EMBL/GenBank/DDBJ databases">
        <title>Zavarzinia sp. HR-AS.</title>
        <authorList>
            <person name="Lee Y."/>
            <person name="Jeon C.O."/>
        </authorList>
    </citation>
    <scope>NUCLEOTIDE SEQUENCE [LARGE SCALE GENOMIC DNA]</scope>
    <source>
        <strain evidence="3">DSM 1231</strain>
    </source>
</reference>
<dbReference type="RefSeq" id="WP_109922461.1">
    <property type="nucleotide sequence ID" value="NZ_QGLF01000005.1"/>
</dbReference>
<keyword evidence="3" id="KW-1185">Reference proteome</keyword>
<keyword evidence="2" id="KW-0723">Serine/threonine-protein kinase</keyword>
<dbReference type="GO" id="GO:0000155">
    <property type="term" value="F:phosphorelay sensor kinase activity"/>
    <property type="evidence" value="ECO:0007669"/>
    <property type="project" value="InterPro"/>
</dbReference>
<gene>
    <name evidence="2" type="ORF">DKG75_17455</name>
</gene>
<keyword evidence="2" id="KW-0418">Kinase</keyword>
<evidence type="ECO:0000313" key="3">
    <source>
        <dbReference type="Proteomes" id="UP000246077"/>
    </source>
</evidence>
<evidence type="ECO:0000313" key="2">
    <source>
        <dbReference type="EMBL" id="PWR18772.1"/>
    </source>
</evidence>
<dbReference type="OrthoDB" id="8326226at2"/>
<dbReference type="CDD" id="cd01918">
    <property type="entry name" value="HprK_C"/>
    <property type="match status" value="1"/>
</dbReference>
<dbReference type="GO" id="GO:0005524">
    <property type="term" value="F:ATP binding"/>
    <property type="evidence" value="ECO:0007669"/>
    <property type="project" value="InterPro"/>
</dbReference>
<feature type="domain" description="HPr kinase/phosphorylase C-terminal" evidence="1">
    <location>
        <begin position="9"/>
        <end position="81"/>
    </location>
</feature>
<organism evidence="2 3">
    <name type="scientific">Zavarzinia compransoris</name>
    <dbReference type="NCBI Taxonomy" id="1264899"/>
    <lineage>
        <taxon>Bacteria</taxon>
        <taxon>Pseudomonadati</taxon>
        <taxon>Pseudomonadota</taxon>
        <taxon>Alphaproteobacteria</taxon>
        <taxon>Rhodospirillales</taxon>
        <taxon>Zavarziniaceae</taxon>
        <taxon>Zavarzinia</taxon>
    </lineage>
</organism>
<dbReference type="PANTHER" id="PTHR30305">
    <property type="entry name" value="PROTEIN YJDM-RELATED"/>
    <property type="match status" value="1"/>
</dbReference>
<protein>
    <submittedName>
        <fullName evidence="2">Serine/threonine protein kinase</fullName>
    </submittedName>
</protein>
<dbReference type="PANTHER" id="PTHR30305:SF1">
    <property type="entry name" value="HPR KINASE_PHOSPHORYLASE"/>
    <property type="match status" value="1"/>
</dbReference>
<dbReference type="GO" id="GO:0006109">
    <property type="term" value="P:regulation of carbohydrate metabolic process"/>
    <property type="evidence" value="ECO:0007669"/>
    <property type="project" value="InterPro"/>
</dbReference>
<accession>A0A317DWH0</accession>
<dbReference type="Gene3D" id="3.40.50.300">
    <property type="entry name" value="P-loop containing nucleotide triphosphate hydrolases"/>
    <property type="match status" value="1"/>
</dbReference>
<proteinExistence type="predicted"/>
<dbReference type="Pfam" id="PF07475">
    <property type="entry name" value="Hpr_kinase_C"/>
    <property type="match status" value="1"/>
</dbReference>
<dbReference type="EMBL" id="QGLF01000005">
    <property type="protein sequence ID" value="PWR18772.1"/>
    <property type="molecule type" value="Genomic_DNA"/>
</dbReference>
<dbReference type="AlphaFoldDB" id="A0A317DWH0"/>
<keyword evidence="2" id="KW-0808">Transferase</keyword>
<dbReference type="InterPro" id="IPR027417">
    <property type="entry name" value="P-loop_NTPase"/>
</dbReference>
<dbReference type="SUPFAM" id="SSF53795">
    <property type="entry name" value="PEP carboxykinase-like"/>
    <property type="match status" value="1"/>
</dbReference>
<name>A0A317DWH0_9PROT</name>
<dbReference type="InterPro" id="IPR011104">
    <property type="entry name" value="Hpr_kin/Pase_C"/>
</dbReference>
<dbReference type="GO" id="GO:0004674">
    <property type="term" value="F:protein serine/threonine kinase activity"/>
    <property type="evidence" value="ECO:0007669"/>
    <property type="project" value="UniProtKB-KW"/>
</dbReference>
<evidence type="ECO:0000259" key="1">
    <source>
        <dbReference type="Pfam" id="PF07475"/>
    </source>
</evidence>
<comment type="caution">
    <text evidence="2">The sequence shown here is derived from an EMBL/GenBank/DDBJ whole genome shotgun (WGS) entry which is preliminary data.</text>
</comment>
<dbReference type="Proteomes" id="UP000246077">
    <property type="component" value="Unassembled WGS sequence"/>
</dbReference>